<dbReference type="Pfam" id="PF01161">
    <property type="entry name" value="PBP"/>
    <property type="match status" value="1"/>
</dbReference>
<dbReference type="InterPro" id="IPR036610">
    <property type="entry name" value="PEBP-like_sf"/>
</dbReference>
<dbReference type="PANTHER" id="PTHR30289:SF1">
    <property type="entry name" value="PEBP (PHOSPHATIDYLETHANOLAMINE-BINDING PROTEIN) FAMILY PROTEIN"/>
    <property type="match status" value="1"/>
</dbReference>
<evidence type="ECO:0000313" key="4">
    <source>
        <dbReference type="Proteomes" id="UP000730482"/>
    </source>
</evidence>
<proteinExistence type="inferred from homology"/>
<keyword evidence="3" id="KW-0649">Protein kinase inhibitor</keyword>
<accession>A0ABS5L501</accession>
<evidence type="ECO:0000256" key="2">
    <source>
        <dbReference type="SAM" id="SignalP"/>
    </source>
</evidence>
<dbReference type="EMBL" id="JAAFYZ010000246">
    <property type="protein sequence ID" value="MBS2553315.1"/>
    <property type="molecule type" value="Genomic_DNA"/>
</dbReference>
<comment type="caution">
    <text evidence="3">The sequence shown here is derived from an EMBL/GenBank/DDBJ whole genome shotgun (WGS) entry which is preliminary data.</text>
</comment>
<gene>
    <name evidence="3" type="ORF">KGQ19_41320</name>
</gene>
<keyword evidence="4" id="KW-1185">Reference proteome</keyword>
<dbReference type="Gene3D" id="3.90.280.10">
    <property type="entry name" value="PEBP-like"/>
    <property type="match status" value="1"/>
</dbReference>
<dbReference type="NCBIfam" id="TIGR00481">
    <property type="entry name" value="YbhB/YbcL family Raf kinase inhibitor-like protein"/>
    <property type="match status" value="1"/>
</dbReference>
<dbReference type="SUPFAM" id="SSF49777">
    <property type="entry name" value="PEBP-like"/>
    <property type="match status" value="1"/>
</dbReference>
<sequence>MKISKLRIAAATVALGLGVGAAYTFGAGSAAANGASAAAGDHDGSSRHHRLPDPYEFLPKVPTFTASSTTARKGHPLPLAQWSGIFGVPGGKDISPQLSWRGFPKQTKSFVVSMYDPEAPTQAGFFHWIVEDIPATTSSLPENAGALDSATLPAGAIQLEGDAGADRYIGAAPSAGSGIHDYYITITALDEPTTGLGATTSGALLNFEIDSHTIARASLVFPTMAPAK</sequence>
<keyword evidence="2" id="KW-0732">Signal</keyword>
<protein>
    <submittedName>
        <fullName evidence="3">YbhB/YbcL family Raf kinase inhibitor-like protein</fullName>
    </submittedName>
</protein>
<dbReference type="Proteomes" id="UP000730482">
    <property type="component" value="Unassembled WGS sequence"/>
</dbReference>
<dbReference type="InterPro" id="IPR005247">
    <property type="entry name" value="YbhB_YbcL/LppC-like"/>
</dbReference>
<dbReference type="InterPro" id="IPR008914">
    <property type="entry name" value="PEBP"/>
</dbReference>
<reference evidence="3 4" key="1">
    <citation type="submission" date="2020-02" db="EMBL/GenBank/DDBJ databases">
        <title>Acidophilic actinobacteria isolated from forest soil.</title>
        <authorList>
            <person name="Golinska P."/>
        </authorList>
    </citation>
    <scope>NUCLEOTIDE SEQUENCE [LARGE SCALE GENOMIC DNA]</scope>
    <source>
        <strain evidence="3 4">NL8</strain>
    </source>
</reference>
<comment type="similarity">
    <text evidence="1">Belongs to the UPF0098 family.</text>
</comment>
<dbReference type="CDD" id="cd00865">
    <property type="entry name" value="PEBP_bact_arch"/>
    <property type="match status" value="1"/>
</dbReference>
<name>A0ABS5L501_9ACTN</name>
<dbReference type="GO" id="GO:0004860">
    <property type="term" value="F:protein kinase inhibitor activity"/>
    <property type="evidence" value="ECO:0007669"/>
    <property type="project" value="UniProtKB-KW"/>
</dbReference>
<dbReference type="PANTHER" id="PTHR30289">
    <property type="entry name" value="UNCHARACTERIZED PROTEIN YBCL-RELATED"/>
    <property type="match status" value="1"/>
</dbReference>
<feature type="signal peptide" evidence="2">
    <location>
        <begin position="1"/>
        <end position="21"/>
    </location>
</feature>
<feature type="chain" id="PRO_5045561347" evidence="2">
    <location>
        <begin position="22"/>
        <end position="228"/>
    </location>
</feature>
<organism evidence="3 4">
    <name type="scientific">Catenulispora pinistramenti</name>
    <dbReference type="NCBI Taxonomy" id="2705254"/>
    <lineage>
        <taxon>Bacteria</taxon>
        <taxon>Bacillati</taxon>
        <taxon>Actinomycetota</taxon>
        <taxon>Actinomycetes</taxon>
        <taxon>Catenulisporales</taxon>
        <taxon>Catenulisporaceae</taxon>
        <taxon>Catenulispora</taxon>
    </lineage>
</organism>
<dbReference type="RefSeq" id="WP_212019735.1">
    <property type="nucleotide sequence ID" value="NZ_JAAFYZ010000246.1"/>
</dbReference>
<evidence type="ECO:0000313" key="3">
    <source>
        <dbReference type="EMBL" id="MBS2553315.1"/>
    </source>
</evidence>
<evidence type="ECO:0000256" key="1">
    <source>
        <dbReference type="ARBA" id="ARBA00007120"/>
    </source>
</evidence>